<evidence type="ECO:0000256" key="5">
    <source>
        <dbReference type="PIRSR" id="PIRSR606710-1"/>
    </source>
</evidence>
<keyword evidence="3" id="KW-0119">Carbohydrate metabolism</keyword>
<dbReference type="RefSeq" id="WP_218093535.1">
    <property type="nucleotide sequence ID" value="NZ_CAJVAS010000017.1"/>
</dbReference>
<evidence type="ECO:0000256" key="6">
    <source>
        <dbReference type="PIRSR" id="PIRSR606710-2"/>
    </source>
</evidence>
<feature type="signal peptide" evidence="8">
    <location>
        <begin position="1"/>
        <end position="23"/>
    </location>
</feature>
<dbReference type="InterPro" id="IPR052176">
    <property type="entry name" value="Glycosyl_Hydrlase_43_Enz"/>
</dbReference>
<evidence type="ECO:0000256" key="7">
    <source>
        <dbReference type="RuleBase" id="RU361187"/>
    </source>
</evidence>
<keyword evidence="1" id="KW-0624">Polysaccharide degradation</keyword>
<evidence type="ECO:0000256" key="3">
    <source>
        <dbReference type="ARBA" id="ARBA00023277"/>
    </source>
</evidence>
<feature type="site" description="Important for catalytic activity, responsible for pKa modulation of the active site Glu and correct orientation of both the proton donor and substrate" evidence="6">
    <location>
        <position position="186"/>
    </location>
</feature>
<feature type="active site" description="Proton acceptor" evidence="5">
    <location>
        <position position="73"/>
    </location>
</feature>
<dbReference type="PANTHER" id="PTHR43772">
    <property type="entry name" value="ENDO-1,4-BETA-XYLANASE"/>
    <property type="match status" value="1"/>
</dbReference>
<name>A0A916K6Z5_9BACL</name>
<feature type="domain" description="DUF7402" evidence="9">
    <location>
        <begin position="382"/>
        <end position="512"/>
    </location>
</feature>
<organism evidence="10 11">
    <name type="scientific">Paenibacillus solanacearum</name>
    <dbReference type="NCBI Taxonomy" id="2048548"/>
    <lineage>
        <taxon>Bacteria</taxon>
        <taxon>Bacillati</taxon>
        <taxon>Bacillota</taxon>
        <taxon>Bacilli</taxon>
        <taxon>Bacillales</taxon>
        <taxon>Paenibacillaceae</taxon>
        <taxon>Paenibacillus</taxon>
    </lineage>
</organism>
<feature type="active site" description="Proton donor" evidence="5">
    <location>
        <position position="252"/>
    </location>
</feature>
<evidence type="ECO:0000256" key="2">
    <source>
        <dbReference type="ARBA" id="ARBA00022801"/>
    </source>
</evidence>
<dbReference type="GO" id="GO:0004553">
    <property type="term" value="F:hydrolase activity, hydrolyzing O-glycosyl compounds"/>
    <property type="evidence" value="ECO:0007669"/>
    <property type="project" value="InterPro"/>
</dbReference>
<accession>A0A916K6Z5</accession>
<dbReference type="Proteomes" id="UP000693672">
    <property type="component" value="Unassembled WGS sequence"/>
</dbReference>
<protein>
    <recommendedName>
        <fullName evidence="9">DUF7402 domain-containing protein</fullName>
    </recommendedName>
</protein>
<evidence type="ECO:0000313" key="10">
    <source>
        <dbReference type="EMBL" id="CAG7636901.1"/>
    </source>
</evidence>
<evidence type="ECO:0000256" key="4">
    <source>
        <dbReference type="ARBA" id="ARBA00023295"/>
    </source>
</evidence>
<dbReference type="Pfam" id="PF24135">
    <property type="entry name" value="DUF7402"/>
    <property type="match status" value="1"/>
</dbReference>
<dbReference type="CDD" id="cd08991">
    <property type="entry name" value="GH43_HoAraf43-like"/>
    <property type="match status" value="1"/>
</dbReference>
<keyword evidence="4 7" id="KW-0326">Glycosidase</keyword>
<evidence type="ECO:0000259" key="9">
    <source>
        <dbReference type="Pfam" id="PF24135"/>
    </source>
</evidence>
<evidence type="ECO:0000256" key="1">
    <source>
        <dbReference type="ARBA" id="ARBA00022651"/>
    </source>
</evidence>
<keyword evidence="8" id="KW-0732">Signal</keyword>
<dbReference type="AlphaFoldDB" id="A0A916K6Z5"/>
<dbReference type="GO" id="GO:0045493">
    <property type="term" value="P:xylan catabolic process"/>
    <property type="evidence" value="ECO:0007669"/>
    <property type="project" value="UniProtKB-KW"/>
</dbReference>
<dbReference type="InterPro" id="IPR055826">
    <property type="entry name" value="DUF7402"/>
</dbReference>
<dbReference type="PANTHER" id="PTHR43772:SF2">
    <property type="entry name" value="PUTATIVE (AFU_ORTHOLOGUE AFUA_2G04480)-RELATED"/>
    <property type="match status" value="1"/>
</dbReference>
<evidence type="ECO:0000313" key="11">
    <source>
        <dbReference type="Proteomes" id="UP000693672"/>
    </source>
</evidence>
<keyword evidence="11" id="KW-1185">Reference proteome</keyword>
<dbReference type="EMBL" id="CAJVAS010000017">
    <property type="protein sequence ID" value="CAG7636901.1"/>
    <property type="molecule type" value="Genomic_DNA"/>
</dbReference>
<dbReference type="InterPro" id="IPR006710">
    <property type="entry name" value="Glyco_hydro_43"/>
</dbReference>
<sequence length="515" mass="56287">MMNRKTAIIGFAIVVVAAAAALAAQLSPGTDQGRHLSAYSQPSEAQARQPELPVRSAGDELLFNNPLQENAADPGVFRASDGLYYAYVTGMGFKTYASPDLVHWKSEGPSLPVAEVSSWAKQDFWAPYALEYKGKYYLFFSASAGKGTPKRLSVAVSDSPKGPFKHPEKTPVFRFGPDIDPAGVIDPYVFMDDDGKIYLYFTKALHNVGDHKESHIYAVELNEDLHSYKGKPVRLTQPEQDWENKGKTLINEGSWMLKHNGIYYLMYSANCACNKQYSVGFATSKSPTGPFVKWEHNPILQADYDGVSGTGHHSVVPSPDGSELWMVYHSRMNQQDNEKAGQGNPRQLNIDKMGFREDGSIYVNGPTLTKQAAPSGSTAWRNIAADAKLTVSSVSGKEGSEKLLTDGEIGLYAAFAQNEWAPSNEERSWVKLEWKEAHEVSTVLLHDSGDPKRAIHSGKLLLDDGTSIPIVFPKEPGAAAIAAIGGTKITSLTFVLDKERPDGTYGLSEMTVLGK</sequence>
<gene>
    <name evidence="10" type="ORF">PAESOLCIP111_03795</name>
</gene>
<keyword evidence="1" id="KW-0858">Xylan degradation</keyword>
<comment type="similarity">
    <text evidence="7">Belongs to the glycosyl hydrolase 43 family.</text>
</comment>
<comment type="caution">
    <text evidence="10">The sequence shown here is derived from an EMBL/GenBank/DDBJ whole genome shotgun (WGS) entry which is preliminary data.</text>
</comment>
<proteinExistence type="inferred from homology"/>
<evidence type="ECO:0000256" key="8">
    <source>
        <dbReference type="SAM" id="SignalP"/>
    </source>
</evidence>
<keyword evidence="2 7" id="KW-0378">Hydrolase</keyword>
<dbReference type="Pfam" id="PF04616">
    <property type="entry name" value="Glyco_hydro_43"/>
    <property type="match status" value="1"/>
</dbReference>
<feature type="chain" id="PRO_5037295241" description="DUF7402 domain-containing protein" evidence="8">
    <location>
        <begin position="24"/>
        <end position="515"/>
    </location>
</feature>
<reference evidence="10" key="1">
    <citation type="submission" date="2021-06" db="EMBL/GenBank/DDBJ databases">
        <authorList>
            <person name="Criscuolo A."/>
        </authorList>
    </citation>
    <scope>NUCLEOTIDE SEQUENCE</scope>
    <source>
        <strain evidence="10">CIP111600</strain>
    </source>
</reference>